<dbReference type="InterPro" id="IPR027417">
    <property type="entry name" value="P-loop_NTPase"/>
</dbReference>
<evidence type="ECO:0000256" key="1">
    <source>
        <dbReference type="ARBA" id="ARBA00004651"/>
    </source>
</evidence>
<evidence type="ECO:0000313" key="12">
    <source>
        <dbReference type="EMBL" id="AIG24703.1"/>
    </source>
</evidence>
<dbReference type="InterPro" id="IPR017871">
    <property type="entry name" value="ABC_transporter-like_CS"/>
</dbReference>
<dbReference type="PANTHER" id="PTHR43394">
    <property type="entry name" value="ATP-DEPENDENT PERMEASE MDL1, MITOCHONDRIAL"/>
    <property type="match status" value="1"/>
</dbReference>
<dbReference type="InterPro" id="IPR011527">
    <property type="entry name" value="ABC1_TM_dom"/>
</dbReference>
<organism evidence="12 13">
    <name type="scientific">Brevibacillus laterosporus LMG 15441</name>
    <dbReference type="NCBI Taxonomy" id="1042163"/>
    <lineage>
        <taxon>Bacteria</taxon>
        <taxon>Bacillati</taxon>
        <taxon>Bacillota</taxon>
        <taxon>Bacilli</taxon>
        <taxon>Bacillales</taxon>
        <taxon>Paenibacillaceae</taxon>
        <taxon>Brevibacillus</taxon>
    </lineage>
</organism>
<gene>
    <name evidence="12" type="ORF">BRLA_c003080</name>
</gene>
<evidence type="ECO:0000259" key="11">
    <source>
        <dbReference type="PROSITE" id="PS50929"/>
    </source>
</evidence>
<dbReference type="SUPFAM" id="SSF52540">
    <property type="entry name" value="P-loop containing nucleoside triphosphate hydrolases"/>
    <property type="match status" value="1"/>
</dbReference>
<protein>
    <submittedName>
        <fullName evidence="12">Putative multidrug export ATP-binding/permease protein</fullName>
        <ecNumber evidence="12">3.6.3.-</ecNumber>
    </submittedName>
</protein>
<evidence type="ECO:0000256" key="7">
    <source>
        <dbReference type="ARBA" id="ARBA00022989"/>
    </source>
</evidence>
<keyword evidence="13" id="KW-1185">Reference proteome</keyword>
<evidence type="ECO:0000256" key="4">
    <source>
        <dbReference type="ARBA" id="ARBA00022692"/>
    </source>
</evidence>
<feature type="transmembrane region" description="Helical" evidence="9">
    <location>
        <begin position="156"/>
        <end position="174"/>
    </location>
</feature>
<dbReference type="Pfam" id="PF00664">
    <property type="entry name" value="ABC_membrane"/>
    <property type="match status" value="1"/>
</dbReference>
<dbReference type="STRING" id="1042163.BRLA_c003080"/>
<dbReference type="Gene3D" id="3.40.50.300">
    <property type="entry name" value="P-loop containing nucleotide triphosphate hydrolases"/>
    <property type="match status" value="1"/>
</dbReference>
<dbReference type="Pfam" id="PF00005">
    <property type="entry name" value="ABC_tran"/>
    <property type="match status" value="1"/>
</dbReference>
<evidence type="ECO:0000256" key="6">
    <source>
        <dbReference type="ARBA" id="ARBA00022840"/>
    </source>
</evidence>
<keyword evidence="6 12" id="KW-0067">ATP-binding</keyword>
<feature type="domain" description="ABC transmembrane type-1" evidence="11">
    <location>
        <begin position="16"/>
        <end position="298"/>
    </location>
</feature>
<dbReference type="FunFam" id="3.40.50.300:FF:000221">
    <property type="entry name" value="Multidrug ABC transporter ATP-binding protein"/>
    <property type="match status" value="1"/>
</dbReference>
<evidence type="ECO:0000313" key="13">
    <source>
        <dbReference type="Proteomes" id="UP000005850"/>
    </source>
</evidence>
<dbReference type="InterPro" id="IPR003439">
    <property type="entry name" value="ABC_transporter-like_ATP-bd"/>
</dbReference>
<feature type="transmembrane region" description="Helical" evidence="9">
    <location>
        <begin position="133"/>
        <end position="150"/>
    </location>
</feature>
<keyword evidence="5" id="KW-0547">Nucleotide-binding</keyword>
<dbReference type="HOGENOM" id="CLU_000604_84_3_9"/>
<dbReference type="EMBL" id="CP007806">
    <property type="protein sequence ID" value="AIG24703.1"/>
    <property type="molecule type" value="Genomic_DNA"/>
</dbReference>
<dbReference type="InterPro" id="IPR036640">
    <property type="entry name" value="ABC1_TM_sf"/>
</dbReference>
<dbReference type="SUPFAM" id="SSF90123">
    <property type="entry name" value="ABC transporter transmembrane region"/>
    <property type="match status" value="1"/>
</dbReference>
<feature type="transmembrane region" description="Helical" evidence="9">
    <location>
        <begin position="12"/>
        <end position="31"/>
    </location>
</feature>
<evidence type="ECO:0000256" key="9">
    <source>
        <dbReference type="SAM" id="Phobius"/>
    </source>
</evidence>
<reference evidence="12 13" key="1">
    <citation type="journal article" date="2011" name="J. Bacteriol.">
        <title>Genome sequence of Brevibacillus laterosporus LMG 15441, a pathogen of invertebrates.</title>
        <authorList>
            <person name="Djukic M."/>
            <person name="Poehlein A."/>
            <person name="Thurmer A."/>
            <person name="Daniel R."/>
        </authorList>
    </citation>
    <scope>NUCLEOTIDE SEQUENCE [LARGE SCALE GENOMIC DNA]</scope>
    <source>
        <strain evidence="12 13">LMG 15441</strain>
    </source>
</reference>
<dbReference type="eggNOG" id="COG1132">
    <property type="taxonomic scope" value="Bacteria"/>
</dbReference>
<keyword evidence="8 9" id="KW-0472">Membrane</keyword>
<name>A0A075R0H5_BRELA</name>
<accession>A0A075R0H5</accession>
<dbReference type="PROSITE" id="PS50893">
    <property type="entry name" value="ABC_TRANSPORTER_2"/>
    <property type="match status" value="1"/>
</dbReference>
<evidence type="ECO:0000259" key="10">
    <source>
        <dbReference type="PROSITE" id="PS50893"/>
    </source>
</evidence>
<dbReference type="SMART" id="SM00382">
    <property type="entry name" value="AAA"/>
    <property type="match status" value="1"/>
</dbReference>
<feature type="domain" description="ABC transporter" evidence="10">
    <location>
        <begin position="331"/>
        <end position="567"/>
    </location>
</feature>
<dbReference type="RefSeq" id="WP_003333657.1">
    <property type="nucleotide sequence ID" value="NZ_CP007806.1"/>
</dbReference>
<dbReference type="Gene3D" id="1.20.1560.10">
    <property type="entry name" value="ABC transporter type 1, transmembrane domain"/>
    <property type="match status" value="1"/>
</dbReference>
<dbReference type="AlphaFoldDB" id="A0A075R0H5"/>
<evidence type="ECO:0000256" key="2">
    <source>
        <dbReference type="ARBA" id="ARBA00022448"/>
    </source>
</evidence>
<evidence type="ECO:0000256" key="5">
    <source>
        <dbReference type="ARBA" id="ARBA00022741"/>
    </source>
</evidence>
<dbReference type="PROSITE" id="PS50929">
    <property type="entry name" value="ABC_TM1F"/>
    <property type="match status" value="1"/>
</dbReference>
<dbReference type="Proteomes" id="UP000005850">
    <property type="component" value="Chromosome"/>
</dbReference>
<dbReference type="KEGG" id="blr:BRLA_c003080"/>
<dbReference type="GO" id="GO:0016887">
    <property type="term" value="F:ATP hydrolysis activity"/>
    <property type="evidence" value="ECO:0007669"/>
    <property type="project" value="InterPro"/>
</dbReference>
<evidence type="ECO:0000256" key="8">
    <source>
        <dbReference type="ARBA" id="ARBA00023136"/>
    </source>
</evidence>
<keyword evidence="2" id="KW-0813">Transport</keyword>
<dbReference type="InterPro" id="IPR039421">
    <property type="entry name" value="Type_1_exporter"/>
</dbReference>
<dbReference type="GO" id="GO:0005886">
    <property type="term" value="C:plasma membrane"/>
    <property type="evidence" value="ECO:0007669"/>
    <property type="project" value="UniProtKB-SubCell"/>
</dbReference>
<dbReference type="PANTHER" id="PTHR43394:SF1">
    <property type="entry name" value="ATP-BINDING CASSETTE SUB-FAMILY B MEMBER 10, MITOCHONDRIAL"/>
    <property type="match status" value="1"/>
</dbReference>
<dbReference type="GO" id="GO:0005524">
    <property type="term" value="F:ATP binding"/>
    <property type="evidence" value="ECO:0007669"/>
    <property type="project" value="UniProtKB-KW"/>
</dbReference>
<feature type="transmembrane region" description="Helical" evidence="9">
    <location>
        <begin position="51"/>
        <end position="77"/>
    </location>
</feature>
<evidence type="ECO:0000256" key="3">
    <source>
        <dbReference type="ARBA" id="ARBA00022475"/>
    </source>
</evidence>
<dbReference type="CDD" id="cd18548">
    <property type="entry name" value="ABC_6TM_Tm287_like"/>
    <property type="match status" value="1"/>
</dbReference>
<dbReference type="EC" id="3.6.3.-" evidence="12"/>
<dbReference type="InterPro" id="IPR003593">
    <property type="entry name" value="AAA+_ATPase"/>
</dbReference>
<proteinExistence type="predicted"/>
<dbReference type="GO" id="GO:0015421">
    <property type="term" value="F:ABC-type oligopeptide transporter activity"/>
    <property type="evidence" value="ECO:0007669"/>
    <property type="project" value="TreeGrafter"/>
</dbReference>
<feature type="transmembrane region" description="Helical" evidence="9">
    <location>
        <begin position="238"/>
        <end position="258"/>
    </location>
</feature>
<feature type="transmembrane region" description="Helical" evidence="9">
    <location>
        <begin position="278"/>
        <end position="296"/>
    </location>
</feature>
<sequence>MGKLFKYIVPYRKYAVAAVLLMFLEVVMDLLQPTLMAHIVDQGVANGDVTYIIQTGLIMVGVALLGIVGGVGCIYFASIVSQNFGADVRLDLFSHIQTFSFDKLDQFKTSSLITRLTNDVTQVQNVVLMMLRMLTRFPLLFIGGMVMAFSLNAKMALVLVVTVPLLILSLLVIIKKGFPLFKKVQASLDKVNGVTRENLAGVRVVKAFVRSDYEKERFQTENDQLADITVKAARTMALMMPIMMLLMNLSIVAIIWFGGFQVNTGSMQLGEVIAFTNYMTQILFALMMAGMMLMMVSRAKVSADRIVEVMDTKTTIADVGHKDVYMHTGKIEFDHVSFQYAGTSGQPVLKDVTFSVTPGERIAILGSTGSGKSTLVHLLPRFYDVTEGRILLDGTDIRELSLQELRKNIGMVLQEAVLFSGTIRDNIRWGDPEASDDQVIAAAKAAQADEFIAKLPAGYDTVVGQRGVNLSGGQKQRLSIARALLAKPNILILDDSTSAVDLTTEALIQKALKEQLGHTTCFIVAQRISSVMEADKIIVLDNGQISDIGTHQELMQHSDVYQDIYRSQVREEAI</sequence>
<comment type="subcellular location">
    <subcellularLocation>
        <location evidence="1">Cell membrane</location>
        <topology evidence="1">Multi-pass membrane protein</topology>
    </subcellularLocation>
</comment>
<dbReference type="FunFam" id="1.20.1560.10:FF:000040">
    <property type="entry name" value="Multidrug ABC transporter ATP-binding protein"/>
    <property type="match status" value="1"/>
</dbReference>
<dbReference type="PROSITE" id="PS00211">
    <property type="entry name" value="ABC_TRANSPORTER_1"/>
    <property type="match status" value="1"/>
</dbReference>
<keyword evidence="12" id="KW-0378">Hydrolase</keyword>
<keyword evidence="3" id="KW-1003">Cell membrane</keyword>
<keyword evidence="4 9" id="KW-0812">Transmembrane</keyword>
<keyword evidence="7 9" id="KW-1133">Transmembrane helix</keyword>